<keyword evidence="4" id="KW-0072">Autophagy</keyword>
<dbReference type="PANTHER" id="PTHR31671">
    <property type="entry name" value="DIABETES AND OBESITY REGULATED, ISOFORM G"/>
    <property type="match status" value="1"/>
</dbReference>
<dbReference type="FunCoup" id="A0A1V9X9P3">
    <property type="interactions" value="77"/>
</dbReference>
<feature type="compositionally biased region" description="Low complexity" evidence="11">
    <location>
        <begin position="124"/>
        <end position="134"/>
    </location>
</feature>
<organism evidence="12 13">
    <name type="scientific">Tropilaelaps mercedesae</name>
    <dbReference type="NCBI Taxonomy" id="418985"/>
    <lineage>
        <taxon>Eukaryota</taxon>
        <taxon>Metazoa</taxon>
        <taxon>Ecdysozoa</taxon>
        <taxon>Arthropoda</taxon>
        <taxon>Chelicerata</taxon>
        <taxon>Arachnida</taxon>
        <taxon>Acari</taxon>
        <taxon>Parasitiformes</taxon>
        <taxon>Mesostigmata</taxon>
        <taxon>Gamasina</taxon>
        <taxon>Dermanyssoidea</taxon>
        <taxon>Laelapidae</taxon>
        <taxon>Tropilaelaps</taxon>
    </lineage>
</organism>
<feature type="compositionally biased region" description="Polar residues" evidence="11">
    <location>
        <begin position="273"/>
        <end position="292"/>
    </location>
</feature>
<feature type="compositionally biased region" description="Low complexity" evidence="11">
    <location>
        <begin position="67"/>
        <end position="82"/>
    </location>
</feature>
<dbReference type="Pfam" id="PF14839">
    <property type="entry name" value="DOR"/>
    <property type="match status" value="1"/>
</dbReference>
<keyword evidence="6" id="KW-0010">Activator</keyword>
<dbReference type="OrthoDB" id="10041339at2759"/>
<reference evidence="12 13" key="1">
    <citation type="journal article" date="2017" name="Gigascience">
        <title>Draft genome of the honey bee ectoparasitic mite, Tropilaelaps mercedesae, is shaped by the parasitic life history.</title>
        <authorList>
            <person name="Dong X."/>
            <person name="Armstrong S.D."/>
            <person name="Xia D."/>
            <person name="Makepeace B.L."/>
            <person name="Darby A.C."/>
            <person name="Kadowaki T."/>
        </authorList>
    </citation>
    <scope>NUCLEOTIDE SEQUENCE [LARGE SCALE GENOMIC DNA]</scope>
    <source>
        <strain evidence="12">Wuxi-XJTLU</strain>
    </source>
</reference>
<sequence length="367" mass="40345">MLSNLASYLMGGAPMVPLSAGPSPPVSTMAPTDIAQGRVIAHQELRCIEEEDWLLVVPDTTQNVPGNSNRSSSEMAAAASNSPPGRENEVPSGSQRGTAPISIRRRSGTRCWLSEQKKDGGRDGSSSRSSSGSRVKSCQMNKSIMECGEGQCSKSEEDSENCAPSSGLEESWYVAPSACIARRRPVKLATSPLENLLIEHPSMSVYHHSLTEDARLSLSTSTSPVIEEADEDNEPSADEEMMEMVEQLRHETSKANYRTTTSHSRNKEKQLKYQHSGSSRRQQDFTGPNTAVPTVPHLKSQKLSLEAAMLGGRVSQKKDRSNRTQLDRLNKCRASSSQQRLRRSDRQNSTKNSFVNNNRKSSCQRMC</sequence>
<feature type="region of interest" description="Disordered" evidence="11">
    <location>
        <begin position="331"/>
        <end position="367"/>
    </location>
</feature>
<dbReference type="InParanoid" id="A0A1V9X9P3"/>
<dbReference type="STRING" id="418985.A0A1V9X9P3"/>
<name>A0A1V9X9P3_9ACAR</name>
<dbReference type="PANTHER" id="PTHR31671:SF3">
    <property type="entry name" value="DIABETES AND OBESITY REGULATED, ISOFORM G"/>
    <property type="match status" value="1"/>
</dbReference>
<evidence type="ECO:0000313" key="13">
    <source>
        <dbReference type="Proteomes" id="UP000192247"/>
    </source>
</evidence>
<comment type="subcellular location">
    <subcellularLocation>
        <location evidence="2">Cytoplasm</location>
        <location evidence="2">Cytosol</location>
    </subcellularLocation>
    <subcellularLocation>
        <location evidence="1">Cytoplasmic vesicle</location>
        <location evidence="1">Autophagosome</location>
    </subcellularLocation>
    <subcellularLocation>
        <location evidence="10">Nucleus</location>
        <location evidence="10">Nuclear body</location>
    </subcellularLocation>
</comment>
<dbReference type="Proteomes" id="UP000192247">
    <property type="component" value="Unassembled WGS sequence"/>
</dbReference>
<evidence type="ECO:0000256" key="8">
    <source>
        <dbReference type="ARBA" id="ARBA00023242"/>
    </source>
</evidence>
<evidence type="ECO:0000256" key="11">
    <source>
        <dbReference type="SAM" id="MobiDB-lite"/>
    </source>
</evidence>
<evidence type="ECO:0000256" key="2">
    <source>
        <dbReference type="ARBA" id="ARBA00004514"/>
    </source>
</evidence>
<evidence type="ECO:0000256" key="6">
    <source>
        <dbReference type="ARBA" id="ARBA00023159"/>
    </source>
</evidence>
<evidence type="ECO:0000256" key="3">
    <source>
        <dbReference type="ARBA" id="ARBA00022490"/>
    </source>
</evidence>
<keyword evidence="9" id="KW-0968">Cytoplasmic vesicle</keyword>
<feature type="region of interest" description="Disordered" evidence="11">
    <location>
        <begin position="59"/>
        <end position="138"/>
    </location>
</feature>
<evidence type="ECO:0000313" key="12">
    <source>
        <dbReference type="EMBL" id="OQR70111.1"/>
    </source>
</evidence>
<feature type="compositionally biased region" description="Polar residues" evidence="11">
    <location>
        <begin position="254"/>
        <end position="263"/>
    </location>
</feature>
<protein>
    <submittedName>
        <fullName evidence="12">Uncharacterized protein</fullName>
    </submittedName>
</protein>
<dbReference type="InterPro" id="IPR029431">
    <property type="entry name" value="TP53INP"/>
</dbReference>
<evidence type="ECO:0000256" key="4">
    <source>
        <dbReference type="ARBA" id="ARBA00023006"/>
    </source>
</evidence>
<feature type="region of interest" description="Disordered" evidence="11">
    <location>
        <begin position="217"/>
        <end position="236"/>
    </location>
</feature>
<dbReference type="AlphaFoldDB" id="A0A1V9X9P3"/>
<feature type="region of interest" description="Disordered" evidence="11">
    <location>
        <begin position="148"/>
        <end position="167"/>
    </location>
</feature>
<dbReference type="GO" id="GO:0031410">
    <property type="term" value="C:cytoplasmic vesicle"/>
    <property type="evidence" value="ECO:0007669"/>
    <property type="project" value="UniProtKB-KW"/>
</dbReference>
<evidence type="ECO:0000256" key="5">
    <source>
        <dbReference type="ARBA" id="ARBA00023015"/>
    </source>
</evidence>
<keyword evidence="3" id="KW-0963">Cytoplasm</keyword>
<dbReference type="GO" id="GO:0016604">
    <property type="term" value="C:nuclear body"/>
    <property type="evidence" value="ECO:0007669"/>
    <property type="project" value="UniProtKB-SubCell"/>
</dbReference>
<gene>
    <name evidence="12" type="ORF">BIW11_11847</name>
</gene>
<dbReference type="GO" id="GO:0000045">
    <property type="term" value="P:autophagosome assembly"/>
    <property type="evidence" value="ECO:0007669"/>
    <property type="project" value="TreeGrafter"/>
</dbReference>
<evidence type="ECO:0000256" key="10">
    <source>
        <dbReference type="ARBA" id="ARBA00034306"/>
    </source>
</evidence>
<accession>A0A1V9X9P3</accession>
<feature type="region of interest" description="Disordered" evidence="11">
    <location>
        <begin position="251"/>
        <end position="296"/>
    </location>
</feature>
<feature type="compositionally biased region" description="Acidic residues" evidence="11">
    <location>
        <begin position="227"/>
        <end position="236"/>
    </location>
</feature>
<dbReference type="EMBL" id="MNPL01018538">
    <property type="protein sequence ID" value="OQR70111.1"/>
    <property type="molecule type" value="Genomic_DNA"/>
</dbReference>
<comment type="caution">
    <text evidence="12">The sequence shown here is derived from an EMBL/GenBank/DDBJ whole genome shotgun (WGS) entry which is preliminary data.</text>
</comment>
<dbReference type="GO" id="GO:0005776">
    <property type="term" value="C:autophagosome"/>
    <property type="evidence" value="ECO:0007669"/>
    <property type="project" value="UniProtKB-SubCell"/>
</dbReference>
<evidence type="ECO:0000256" key="7">
    <source>
        <dbReference type="ARBA" id="ARBA00023163"/>
    </source>
</evidence>
<proteinExistence type="predicted"/>
<dbReference type="GO" id="GO:0045893">
    <property type="term" value="P:positive regulation of DNA-templated transcription"/>
    <property type="evidence" value="ECO:0007669"/>
    <property type="project" value="TreeGrafter"/>
</dbReference>
<keyword evidence="7" id="KW-0804">Transcription</keyword>
<keyword evidence="13" id="KW-1185">Reference proteome</keyword>
<evidence type="ECO:0000256" key="1">
    <source>
        <dbReference type="ARBA" id="ARBA00004419"/>
    </source>
</evidence>
<keyword evidence="8" id="KW-0539">Nucleus</keyword>
<keyword evidence="5" id="KW-0805">Transcription regulation</keyword>
<dbReference type="GO" id="GO:0005829">
    <property type="term" value="C:cytosol"/>
    <property type="evidence" value="ECO:0007669"/>
    <property type="project" value="UniProtKB-SubCell"/>
</dbReference>
<feature type="compositionally biased region" description="Polar residues" evidence="11">
    <location>
        <begin position="350"/>
        <end position="367"/>
    </location>
</feature>
<evidence type="ECO:0000256" key="9">
    <source>
        <dbReference type="ARBA" id="ARBA00023329"/>
    </source>
</evidence>